<accession>V6F886</accession>
<reference evidence="1 2" key="1">
    <citation type="journal article" date="2014" name="Genome Announc.">
        <title>Complete genome sequence of Magnetospirillum gryphiswaldense MSR-1.</title>
        <authorList>
            <person name="Wang X."/>
            <person name="Wang Q."/>
            <person name="Zhang W."/>
            <person name="Wang Y."/>
            <person name="Li L."/>
            <person name="Wen T."/>
            <person name="Zhang T."/>
            <person name="Zhang Y."/>
            <person name="Xu J."/>
            <person name="Hu J."/>
            <person name="Li S."/>
            <person name="Liu L."/>
            <person name="Liu J."/>
            <person name="Jiang W."/>
            <person name="Tian J."/>
            <person name="Li Y."/>
            <person name="Schuler D."/>
            <person name="Wang L."/>
            <person name="Li J."/>
        </authorList>
    </citation>
    <scope>NUCLEOTIDE SEQUENCE [LARGE SCALE GENOMIC DNA]</scope>
    <source>
        <strain evidence="2">DSM 6361 / JCM 21280 / NBRC 15271 / MSR-1</strain>
    </source>
</reference>
<keyword evidence="2" id="KW-1185">Reference proteome</keyword>
<organism evidence="1 2">
    <name type="scientific">Magnetospirillum gryphiswaldense (strain DSM 6361 / JCM 21280 / NBRC 15271 / MSR-1)</name>
    <dbReference type="NCBI Taxonomy" id="431944"/>
    <lineage>
        <taxon>Bacteria</taxon>
        <taxon>Pseudomonadati</taxon>
        <taxon>Pseudomonadota</taxon>
        <taxon>Alphaproteobacteria</taxon>
        <taxon>Rhodospirillales</taxon>
        <taxon>Rhodospirillaceae</taxon>
        <taxon>Magnetospirillum</taxon>
    </lineage>
</organism>
<dbReference type="AlphaFoldDB" id="V6F886"/>
<evidence type="ECO:0000313" key="2">
    <source>
        <dbReference type="Proteomes" id="UP000018922"/>
    </source>
</evidence>
<dbReference type="SUPFAM" id="SSF53756">
    <property type="entry name" value="UDP-Glycosyltransferase/glycogen phosphorylase"/>
    <property type="match status" value="1"/>
</dbReference>
<sequence length="386" mass="42301">MRLVFVNHCHPQTPHVCATRVARMAEACARAGHQVVLLTATLDGQPPRLAPGDVRTALDRHDWTTPFLLDCPPQGGHLAAALREGRGPRLLRRPLLAVLYLFRLGLFTDWRNGAGAYLPVLAKYFRPQSCWATFGNTDAWLIARSLARQAGGKWVADIKDPWSIFIPAPLRRILAARFTDATAFTALSDQHGAEVRHWFGRDAVTVYSGIDDAFLAVPPAPPGGDIRLLLLGGLYDPKHLGQLADGLRQWGGKATLVYAGSEIAKLRAALPDWPLETPGYVDLAQLRHLAAGCHASLYVRNPRALYQHKLVELLALDRPTLCLPEEAPEAMTIADDLGAEFRSCADADALARGLTEMLGRVTPVDRTMLAAYTWDAQAKRLLEVLA</sequence>
<evidence type="ECO:0008006" key="3">
    <source>
        <dbReference type="Google" id="ProtNLM"/>
    </source>
</evidence>
<dbReference type="HOGENOM" id="CLU_715324_0_0_5"/>
<dbReference type="EMBL" id="HG794546">
    <property type="protein sequence ID" value="CDL00586.1"/>
    <property type="molecule type" value="Genomic_DNA"/>
</dbReference>
<gene>
    <name evidence="1" type="ordered locus">MGMSRv2__3371</name>
</gene>
<dbReference type="Gene3D" id="3.40.50.2000">
    <property type="entry name" value="Glycogen Phosphorylase B"/>
    <property type="match status" value="1"/>
</dbReference>
<name>V6F886_MAGGM</name>
<evidence type="ECO:0000313" key="1">
    <source>
        <dbReference type="EMBL" id="CDL00586.1"/>
    </source>
</evidence>
<dbReference type="STRING" id="1430440.MGMSRv2__3371"/>
<dbReference type="Proteomes" id="UP000018922">
    <property type="component" value="Chromosome I"/>
</dbReference>
<dbReference type="KEGG" id="mgy:MGMSRv2__3371"/>
<dbReference type="eggNOG" id="COG0438">
    <property type="taxonomic scope" value="Bacteria"/>
</dbReference>
<proteinExistence type="predicted"/>
<protein>
    <recommendedName>
        <fullName evidence="3">Glycosyltransferase subfamily 4-like N-terminal domain-containing protein</fullName>
    </recommendedName>
</protein>